<organism evidence="1 2">
    <name type="scientific">Patagioenas fasciata monilis</name>
    <dbReference type="NCBI Taxonomy" id="372326"/>
    <lineage>
        <taxon>Eukaryota</taxon>
        <taxon>Metazoa</taxon>
        <taxon>Chordata</taxon>
        <taxon>Craniata</taxon>
        <taxon>Vertebrata</taxon>
        <taxon>Euteleostomi</taxon>
        <taxon>Archelosauria</taxon>
        <taxon>Archosauria</taxon>
        <taxon>Dinosauria</taxon>
        <taxon>Saurischia</taxon>
        <taxon>Theropoda</taxon>
        <taxon>Coelurosauria</taxon>
        <taxon>Aves</taxon>
        <taxon>Neognathae</taxon>
        <taxon>Neoaves</taxon>
        <taxon>Columbimorphae</taxon>
        <taxon>Columbiformes</taxon>
        <taxon>Columbidae</taxon>
        <taxon>Patagioenas</taxon>
    </lineage>
</organism>
<evidence type="ECO:0000313" key="2">
    <source>
        <dbReference type="Proteomes" id="UP000190648"/>
    </source>
</evidence>
<reference evidence="1 2" key="1">
    <citation type="submission" date="2016-02" db="EMBL/GenBank/DDBJ databases">
        <title>Band-tailed pigeon sequencing and assembly.</title>
        <authorList>
            <person name="Soares A.E."/>
            <person name="Novak B.J."/>
            <person name="Rice E.S."/>
            <person name="O'Connell B."/>
            <person name="Chang D."/>
            <person name="Weber S."/>
            <person name="Shapiro B."/>
        </authorList>
    </citation>
    <scope>NUCLEOTIDE SEQUENCE [LARGE SCALE GENOMIC DNA]</scope>
    <source>
        <strain evidence="1">BTP2013</strain>
        <tissue evidence="1">Blood</tissue>
    </source>
</reference>
<gene>
    <name evidence="1" type="ORF">AV530_012732</name>
</gene>
<protein>
    <submittedName>
        <fullName evidence="1">Uncharacterized protein</fullName>
    </submittedName>
</protein>
<sequence length="88" mass="9743">MKRYGYTFKDSNLVMDFLLLGVGHSIFKRRSSQYLSHSSTSCPAPALPHSRERLLAAAHLNLCTFRRDTEGFCIETEVAAGAAGEAHK</sequence>
<dbReference type="Proteomes" id="UP000190648">
    <property type="component" value="Unassembled WGS sequence"/>
</dbReference>
<name>A0A1V4JCD1_PATFA</name>
<comment type="caution">
    <text evidence="1">The sequence shown here is derived from an EMBL/GenBank/DDBJ whole genome shotgun (WGS) entry which is preliminary data.</text>
</comment>
<dbReference type="AlphaFoldDB" id="A0A1V4JCD1"/>
<dbReference type="EMBL" id="LSYS01008075">
    <property type="protein sequence ID" value="OPJ69760.1"/>
    <property type="molecule type" value="Genomic_DNA"/>
</dbReference>
<accession>A0A1V4JCD1</accession>
<keyword evidence="2" id="KW-1185">Reference proteome</keyword>
<proteinExistence type="predicted"/>
<evidence type="ECO:0000313" key="1">
    <source>
        <dbReference type="EMBL" id="OPJ69760.1"/>
    </source>
</evidence>